<dbReference type="Proteomes" id="UP000188268">
    <property type="component" value="Unassembled WGS sequence"/>
</dbReference>
<dbReference type="EMBL" id="AWWV01012886">
    <property type="protein sequence ID" value="OMO63729.1"/>
    <property type="molecule type" value="Genomic_DNA"/>
</dbReference>
<feature type="region of interest" description="Disordered" evidence="1">
    <location>
        <begin position="1"/>
        <end position="44"/>
    </location>
</feature>
<reference evidence="2 3" key="1">
    <citation type="submission" date="2013-09" db="EMBL/GenBank/DDBJ databases">
        <title>Corchorus capsularis genome sequencing.</title>
        <authorList>
            <person name="Alam M."/>
            <person name="Haque M.S."/>
            <person name="Islam M.S."/>
            <person name="Emdad E.M."/>
            <person name="Islam M.M."/>
            <person name="Ahmed B."/>
            <person name="Halim A."/>
            <person name="Hossen Q.M.M."/>
            <person name="Hossain M.Z."/>
            <person name="Ahmed R."/>
            <person name="Khan M.M."/>
            <person name="Islam R."/>
            <person name="Rashid M.M."/>
            <person name="Khan S.A."/>
            <person name="Rahman M.S."/>
            <person name="Alam M."/>
        </authorList>
    </citation>
    <scope>NUCLEOTIDE SEQUENCE [LARGE SCALE GENOMIC DNA]</scope>
    <source>
        <strain evidence="3">cv. CVL-1</strain>
        <tissue evidence="2">Whole seedling</tissue>
    </source>
</reference>
<feature type="compositionally biased region" description="Basic and acidic residues" evidence="1">
    <location>
        <begin position="10"/>
        <end position="32"/>
    </location>
</feature>
<accession>A0A1R3H068</accession>
<evidence type="ECO:0000256" key="1">
    <source>
        <dbReference type="SAM" id="MobiDB-lite"/>
    </source>
</evidence>
<comment type="caution">
    <text evidence="2">The sequence shown here is derived from an EMBL/GenBank/DDBJ whole genome shotgun (WGS) entry which is preliminary data.</text>
</comment>
<dbReference type="Gramene" id="OMO63729">
    <property type="protein sequence ID" value="OMO63729"/>
    <property type="gene ID" value="CCACVL1_22324"/>
</dbReference>
<dbReference type="AlphaFoldDB" id="A0A1R3H068"/>
<keyword evidence="3" id="KW-1185">Reference proteome</keyword>
<evidence type="ECO:0000313" key="2">
    <source>
        <dbReference type="EMBL" id="OMO63729.1"/>
    </source>
</evidence>
<gene>
    <name evidence="2" type="ORF">CCACVL1_22324</name>
</gene>
<name>A0A1R3H068_COCAP</name>
<sequence>MEDNMGCSEPLKKTREIRSPRCHEQVAKREKLQTAPGMEKWKRE</sequence>
<protein>
    <submittedName>
        <fullName evidence="2">Uncharacterized protein</fullName>
    </submittedName>
</protein>
<organism evidence="2 3">
    <name type="scientific">Corchorus capsularis</name>
    <name type="common">Jute</name>
    <dbReference type="NCBI Taxonomy" id="210143"/>
    <lineage>
        <taxon>Eukaryota</taxon>
        <taxon>Viridiplantae</taxon>
        <taxon>Streptophyta</taxon>
        <taxon>Embryophyta</taxon>
        <taxon>Tracheophyta</taxon>
        <taxon>Spermatophyta</taxon>
        <taxon>Magnoliopsida</taxon>
        <taxon>eudicotyledons</taxon>
        <taxon>Gunneridae</taxon>
        <taxon>Pentapetalae</taxon>
        <taxon>rosids</taxon>
        <taxon>malvids</taxon>
        <taxon>Malvales</taxon>
        <taxon>Malvaceae</taxon>
        <taxon>Grewioideae</taxon>
        <taxon>Apeibeae</taxon>
        <taxon>Corchorus</taxon>
    </lineage>
</organism>
<proteinExistence type="predicted"/>
<evidence type="ECO:0000313" key="3">
    <source>
        <dbReference type="Proteomes" id="UP000188268"/>
    </source>
</evidence>